<accession>A0A058Z242</accession>
<name>A0A058Z242_FONAL</name>
<dbReference type="Proteomes" id="UP000030693">
    <property type="component" value="Unassembled WGS sequence"/>
</dbReference>
<feature type="region of interest" description="Disordered" evidence="1">
    <location>
        <begin position="275"/>
        <end position="295"/>
    </location>
</feature>
<gene>
    <name evidence="2" type="ORF">H696_05138</name>
</gene>
<feature type="region of interest" description="Disordered" evidence="1">
    <location>
        <begin position="486"/>
        <end position="561"/>
    </location>
</feature>
<evidence type="ECO:0000256" key="1">
    <source>
        <dbReference type="SAM" id="MobiDB-lite"/>
    </source>
</evidence>
<dbReference type="EMBL" id="KB932209">
    <property type="protein sequence ID" value="KCV68211.1"/>
    <property type="molecule type" value="Genomic_DNA"/>
</dbReference>
<protein>
    <submittedName>
        <fullName evidence="2">Uncharacterized protein</fullName>
    </submittedName>
</protein>
<feature type="compositionally biased region" description="Pro residues" evidence="1">
    <location>
        <begin position="490"/>
        <end position="500"/>
    </location>
</feature>
<organism evidence="2">
    <name type="scientific">Fonticula alba</name>
    <name type="common">Slime mold</name>
    <dbReference type="NCBI Taxonomy" id="691883"/>
    <lineage>
        <taxon>Eukaryota</taxon>
        <taxon>Rotosphaerida</taxon>
        <taxon>Fonticulaceae</taxon>
        <taxon>Fonticula</taxon>
    </lineage>
</organism>
<proteinExistence type="predicted"/>
<dbReference type="GeneID" id="20529863"/>
<evidence type="ECO:0000313" key="2">
    <source>
        <dbReference type="EMBL" id="KCV68211.1"/>
    </source>
</evidence>
<keyword evidence="3" id="KW-1185">Reference proteome</keyword>
<sequence>MDEFPPRSESEGPAPLGASPNARFVIFSYNPVRPLSAMLPLQHRHLQKHQQLAAPLSTADRPVDLPSAFSLACDAVAPASSEATDHLGAPPTESPPSTQPGSVHELFDSSQTASEDFLLDLYLTSLNPSEPEQFVKLALIKGFIVGEIERGLTVGQSVIKSLPQDDDPGPGGLPYSATLYYRLIRSVNAPTESGSLLRALTDRGFVCQGHIICFFSETTSPTELEPFRKSLDEYSDLLVQLLIMSQQEEAKLDPTAIEQGKFFWPGSSESHADCLDGHSIRQGGSNGNSGEGASSRVTLSPLMARILSMQPGGALGDGLLSTVDLVAQHSDLLAEASAPTMARYYRGLPAGSLVRPPPCRNHRIEHVRQLAGLWFDICIDPIRRVICQAHMSATLSALLYAGFSGRPIVIRAMAAGEGVTSKDGHRNLSLAQLAREAAEESLFQDILSFYQILDSSFVFDETSDFTPNSRRPNCAARARNYCTFERLPRSPAPAPPPPEKPSGIPAPLAGTDPGPSLGLAGGESMEPTGVGSSHEAGVPEDALPVLPGPMPTPGGPRDGASLLSQSLHRQALEAASLGGLGAGDPAAALPEAETQADPATCWETHARPQPLIAPLTIAPGPVVFHIHWPAPGPAASDLAGRAGGQLPISLAGQPMFLVAAESQWLAGSKHPVWKDCHVLAKKLRAFVRLFSEKTSRSYFSPPAASSSTGPYSSSTGSGHASHAFSIHPSIALEGLLSESRGKVSLFAYRYIGELHALADGDWAQMRLFVDRLAAEAKTSPYSALALETLGQFLALHIESTPEPGTWDTARRDDCPPMTAAISRDPTQYVSWIVRQWLGLDEECDTIYLRDLEAASQELLQWAQAKSVPDVESDAVASAERISDLIFGLGL</sequence>
<reference evidence="2" key="1">
    <citation type="submission" date="2013-04" db="EMBL/GenBank/DDBJ databases">
        <title>The Genome Sequence of Fonticula alba ATCC 38817.</title>
        <authorList>
            <consortium name="The Broad Institute Genomics Platform"/>
            <person name="Russ C."/>
            <person name="Cuomo C."/>
            <person name="Burger G."/>
            <person name="Gray M.W."/>
            <person name="Holland P.W.H."/>
            <person name="King N."/>
            <person name="Lang F.B.F."/>
            <person name="Roger A.J."/>
            <person name="Ruiz-Trillo I."/>
            <person name="Brown M."/>
            <person name="Walker B."/>
            <person name="Young S."/>
            <person name="Zeng Q."/>
            <person name="Gargeya S."/>
            <person name="Fitzgerald M."/>
            <person name="Haas B."/>
            <person name="Abouelleil A."/>
            <person name="Allen A.W."/>
            <person name="Alvarado L."/>
            <person name="Arachchi H.M."/>
            <person name="Berlin A.M."/>
            <person name="Chapman S.B."/>
            <person name="Gainer-Dewar J."/>
            <person name="Goldberg J."/>
            <person name="Griggs A."/>
            <person name="Gujja S."/>
            <person name="Hansen M."/>
            <person name="Howarth C."/>
            <person name="Imamovic A."/>
            <person name="Ireland A."/>
            <person name="Larimer J."/>
            <person name="McCowan C."/>
            <person name="Murphy C."/>
            <person name="Pearson M."/>
            <person name="Poon T.W."/>
            <person name="Priest M."/>
            <person name="Roberts A."/>
            <person name="Saif S."/>
            <person name="Shea T."/>
            <person name="Sisk P."/>
            <person name="Sykes S."/>
            <person name="Wortman J."/>
            <person name="Nusbaum C."/>
            <person name="Birren B."/>
        </authorList>
    </citation>
    <scope>NUCLEOTIDE SEQUENCE [LARGE SCALE GENOMIC DNA]</scope>
    <source>
        <strain evidence="2">ATCC 38817</strain>
    </source>
</reference>
<evidence type="ECO:0000313" key="3">
    <source>
        <dbReference type="Proteomes" id="UP000030693"/>
    </source>
</evidence>
<dbReference type="RefSeq" id="XP_009497265.1">
    <property type="nucleotide sequence ID" value="XM_009498990.1"/>
</dbReference>
<feature type="region of interest" description="Disordered" evidence="1">
    <location>
        <begin position="81"/>
        <end position="105"/>
    </location>
</feature>
<dbReference type="AlphaFoldDB" id="A0A058Z242"/>